<dbReference type="EC" id="2.7.7.2" evidence="14"/>
<dbReference type="PANTHER" id="PTHR22749">
    <property type="entry name" value="RIBOFLAVIN KINASE/FMN ADENYLYLTRANSFERASE"/>
    <property type="match status" value="1"/>
</dbReference>
<evidence type="ECO:0000256" key="8">
    <source>
        <dbReference type="ARBA" id="ARBA00022777"/>
    </source>
</evidence>
<evidence type="ECO:0000256" key="9">
    <source>
        <dbReference type="ARBA" id="ARBA00022827"/>
    </source>
</evidence>
<dbReference type="InterPro" id="IPR002606">
    <property type="entry name" value="Riboflavin_kinase_bac"/>
</dbReference>
<reference evidence="17" key="1">
    <citation type="submission" date="2018-05" db="EMBL/GenBank/DDBJ databases">
        <title>Genome Sequencing of selected type strains of the family Eggerthellaceae.</title>
        <authorList>
            <person name="Danylec N."/>
            <person name="Stoll D.A."/>
            <person name="Doetsch A."/>
            <person name="Huch M."/>
        </authorList>
    </citation>
    <scope>NUCLEOTIDE SEQUENCE [LARGE SCALE GENOMIC DNA]</scope>
    <source>
        <strain evidence="17">DSM 24851</strain>
    </source>
</reference>
<dbReference type="Pfam" id="PF01687">
    <property type="entry name" value="Flavokinase"/>
    <property type="match status" value="1"/>
</dbReference>
<comment type="catalytic activity">
    <reaction evidence="12 14">
        <text>riboflavin + ATP = FMN + ADP + H(+)</text>
        <dbReference type="Rhea" id="RHEA:14357"/>
        <dbReference type="ChEBI" id="CHEBI:15378"/>
        <dbReference type="ChEBI" id="CHEBI:30616"/>
        <dbReference type="ChEBI" id="CHEBI:57986"/>
        <dbReference type="ChEBI" id="CHEBI:58210"/>
        <dbReference type="ChEBI" id="CHEBI:456216"/>
        <dbReference type="EC" id="2.7.1.26"/>
    </reaction>
</comment>
<dbReference type="PIRSF" id="PIRSF004491">
    <property type="entry name" value="FAD_Synth"/>
    <property type="match status" value="1"/>
</dbReference>
<keyword evidence="8 14" id="KW-0418">Kinase</keyword>
<dbReference type="CDD" id="cd02064">
    <property type="entry name" value="FAD_synthetase_N"/>
    <property type="match status" value="1"/>
</dbReference>
<proteinExistence type="inferred from homology"/>
<dbReference type="SUPFAM" id="SSF52374">
    <property type="entry name" value="Nucleotidylyl transferase"/>
    <property type="match status" value="1"/>
</dbReference>
<evidence type="ECO:0000256" key="1">
    <source>
        <dbReference type="ARBA" id="ARBA00004726"/>
    </source>
</evidence>
<feature type="domain" description="Riboflavin kinase" evidence="15">
    <location>
        <begin position="201"/>
        <end position="321"/>
    </location>
</feature>
<dbReference type="PANTHER" id="PTHR22749:SF6">
    <property type="entry name" value="RIBOFLAVIN KINASE"/>
    <property type="match status" value="1"/>
</dbReference>
<dbReference type="GO" id="GO:0009398">
    <property type="term" value="P:FMN biosynthetic process"/>
    <property type="evidence" value="ECO:0007669"/>
    <property type="project" value="UniProtKB-UniRule"/>
</dbReference>
<dbReference type="InterPro" id="IPR014729">
    <property type="entry name" value="Rossmann-like_a/b/a_fold"/>
</dbReference>
<dbReference type="Proteomes" id="UP000269591">
    <property type="component" value="Unassembled WGS sequence"/>
</dbReference>
<gene>
    <name evidence="16" type="primary">ribF</name>
    <name evidence="16" type="ORF">DMP06_07235</name>
</gene>
<dbReference type="Gene3D" id="3.40.50.620">
    <property type="entry name" value="HUPs"/>
    <property type="match status" value="1"/>
</dbReference>
<name>A0A3N0AXX5_9ACTN</name>
<dbReference type="UniPathway" id="UPA00277">
    <property type="reaction ID" value="UER00407"/>
</dbReference>
<evidence type="ECO:0000256" key="7">
    <source>
        <dbReference type="ARBA" id="ARBA00022741"/>
    </source>
</evidence>
<comment type="catalytic activity">
    <reaction evidence="13 14">
        <text>FMN + ATP + H(+) = FAD + diphosphate</text>
        <dbReference type="Rhea" id="RHEA:17237"/>
        <dbReference type="ChEBI" id="CHEBI:15378"/>
        <dbReference type="ChEBI" id="CHEBI:30616"/>
        <dbReference type="ChEBI" id="CHEBI:33019"/>
        <dbReference type="ChEBI" id="CHEBI:57692"/>
        <dbReference type="ChEBI" id="CHEBI:58210"/>
        <dbReference type="EC" id="2.7.7.2"/>
    </reaction>
</comment>
<dbReference type="InterPro" id="IPR023468">
    <property type="entry name" value="Riboflavin_kinase"/>
</dbReference>
<keyword evidence="10 14" id="KW-0067">ATP-binding</keyword>
<evidence type="ECO:0000256" key="3">
    <source>
        <dbReference type="ARBA" id="ARBA00022630"/>
    </source>
</evidence>
<keyword evidence="7 14" id="KW-0547">Nucleotide-binding</keyword>
<comment type="caution">
    <text evidence="16">The sequence shown here is derived from an EMBL/GenBank/DDBJ whole genome shotgun (WGS) entry which is preliminary data.</text>
</comment>
<dbReference type="InterPro" id="IPR015865">
    <property type="entry name" value="Riboflavin_kinase_bac/euk"/>
</dbReference>
<organism evidence="16 17">
    <name type="scientific">Slackia equolifaciens</name>
    <dbReference type="NCBI Taxonomy" id="498718"/>
    <lineage>
        <taxon>Bacteria</taxon>
        <taxon>Bacillati</taxon>
        <taxon>Actinomycetota</taxon>
        <taxon>Coriobacteriia</taxon>
        <taxon>Eggerthellales</taxon>
        <taxon>Eggerthellaceae</taxon>
        <taxon>Slackia</taxon>
    </lineage>
</organism>
<keyword evidence="17" id="KW-1185">Reference proteome</keyword>
<evidence type="ECO:0000313" key="16">
    <source>
        <dbReference type="EMBL" id="RNL39409.1"/>
    </source>
</evidence>
<evidence type="ECO:0000313" key="17">
    <source>
        <dbReference type="Proteomes" id="UP000269591"/>
    </source>
</evidence>
<keyword evidence="6 14" id="KW-0548">Nucleotidyltransferase</keyword>
<dbReference type="InterPro" id="IPR004821">
    <property type="entry name" value="Cyt_trans-like"/>
</dbReference>
<dbReference type="NCBIfam" id="TIGR00125">
    <property type="entry name" value="cyt_tran_rel"/>
    <property type="match status" value="1"/>
</dbReference>
<keyword evidence="5 14" id="KW-0808">Transferase</keyword>
<keyword evidence="9 14" id="KW-0274">FAD</keyword>
<sequence length="324" mass="35109">MRRTALRARAACFLKESSVAKVYKADETFNHELLAGASCAFGVFDGVHRGHRFLIGEAVKTARESGGISAVLTFDIDPDERFHAERLKKLMSNERRIEALAETGVDVVVVLPFTAEFSSQEPSAFLDALFKGAVPYAMHVGSDFRFGARAAGTVADLEAWGARDGMHVCAHDLKSADGRPITATRIRLLLADGECEQACALLGHPYVFEGAVLKGRGEGTDMGFATANISLPSMMQVLGEAVYAAYATVDGVRYKAAMSVGVAPTFADATATCEVHILDFAGEIYGDIIQIEPVHYLRPMIKFESVDELIATVKSNIQWVRENL</sequence>
<dbReference type="Gene3D" id="2.40.30.30">
    <property type="entry name" value="Riboflavin kinase-like"/>
    <property type="match status" value="1"/>
</dbReference>
<evidence type="ECO:0000256" key="2">
    <source>
        <dbReference type="ARBA" id="ARBA00005201"/>
    </source>
</evidence>
<protein>
    <recommendedName>
        <fullName evidence="14">Riboflavin biosynthesis protein</fullName>
    </recommendedName>
    <domain>
        <recommendedName>
            <fullName evidence="14">Riboflavin kinase</fullName>
            <ecNumber evidence="14">2.7.1.26</ecNumber>
        </recommendedName>
        <alternativeName>
            <fullName evidence="14">Flavokinase</fullName>
        </alternativeName>
    </domain>
    <domain>
        <recommendedName>
            <fullName evidence="14">FMN adenylyltransferase</fullName>
            <ecNumber evidence="14">2.7.7.2</ecNumber>
        </recommendedName>
        <alternativeName>
            <fullName evidence="14">FAD pyrophosphorylase</fullName>
        </alternativeName>
        <alternativeName>
            <fullName evidence="14">FAD synthase</fullName>
        </alternativeName>
    </domain>
</protein>
<comment type="similarity">
    <text evidence="14">Belongs to the ribF family.</text>
</comment>
<evidence type="ECO:0000256" key="12">
    <source>
        <dbReference type="ARBA" id="ARBA00047880"/>
    </source>
</evidence>
<dbReference type="UniPathway" id="UPA00276">
    <property type="reaction ID" value="UER00406"/>
</dbReference>
<dbReference type="SMART" id="SM00904">
    <property type="entry name" value="Flavokinase"/>
    <property type="match status" value="1"/>
</dbReference>
<evidence type="ECO:0000256" key="10">
    <source>
        <dbReference type="ARBA" id="ARBA00022840"/>
    </source>
</evidence>
<dbReference type="GO" id="GO:0003919">
    <property type="term" value="F:FMN adenylyltransferase activity"/>
    <property type="evidence" value="ECO:0007669"/>
    <property type="project" value="UniProtKB-UniRule"/>
</dbReference>
<evidence type="ECO:0000256" key="11">
    <source>
        <dbReference type="ARBA" id="ARBA00023268"/>
    </source>
</evidence>
<evidence type="ECO:0000256" key="5">
    <source>
        <dbReference type="ARBA" id="ARBA00022679"/>
    </source>
</evidence>
<evidence type="ECO:0000256" key="4">
    <source>
        <dbReference type="ARBA" id="ARBA00022643"/>
    </source>
</evidence>
<evidence type="ECO:0000259" key="15">
    <source>
        <dbReference type="SMART" id="SM00904"/>
    </source>
</evidence>
<dbReference type="EMBL" id="QIBX01000012">
    <property type="protein sequence ID" value="RNL39409.1"/>
    <property type="molecule type" value="Genomic_DNA"/>
</dbReference>
<dbReference type="GO" id="GO:0005524">
    <property type="term" value="F:ATP binding"/>
    <property type="evidence" value="ECO:0007669"/>
    <property type="project" value="UniProtKB-UniRule"/>
</dbReference>
<dbReference type="OrthoDB" id="9803667at2"/>
<dbReference type="GO" id="GO:0006747">
    <property type="term" value="P:FAD biosynthetic process"/>
    <property type="evidence" value="ECO:0007669"/>
    <property type="project" value="UniProtKB-UniRule"/>
</dbReference>
<evidence type="ECO:0000256" key="14">
    <source>
        <dbReference type="PIRNR" id="PIRNR004491"/>
    </source>
</evidence>
<keyword evidence="3 14" id="KW-0285">Flavoprotein</keyword>
<dbReference type="InterPro" id="IPR015864">
    <property type="entry name" value="FAD_synthase"/>
</dbReference>
<dbReference type="EC" id="2.7.1.26" evidence="14"/>
<dbReference type="AlphaFoldDB" id="A0A3N0AXX5"/>
<keyword evidence="11" id="KW-0511">Multifunctional enzyme</keyword>
<evidence type="ECO:0000256" key="6">
    <source>
        <dbReference type="ARBA" id="ARBA00022695"/>
    </source>
</evidence>
<accession>A0A3N0AXX5</accession>
<comment type="pathway">
    <text evidence="1 14">Cofactor biosynthesis; FAD biosynthesis; FAD from FMN: step 1/1.</text>
</comment>
<dbReference type="NCBIfam" id="TIGR00083">
    <property type="entry name" value="ribF"/>
    <property type="match status" value="1"/>
</dbReference>
<dbReference type="InterPro" id="IPR023465">
    <property type="entry name" value="Riboflavin_kinase_dom_sf"/>
</dbReference>
<dbReference type="GO" id="GO:0009231">
    <property type="term" value="P:riboflavin biosynthetic process"/>
    <property type="evidence" value="ECO:0007669"/>
    <property type="project" value="InterPro"/>
</dbReference>
<dbReference type="Pfam" id="PF06574">
    <property type="entry name" value="FAD_syn"/>
    <property type="match status" value="1"/>
</dbReference>
<comment type="pathway">
    <text evidence="2 14">Cofactor biosynthesis; FMN biosynthesis; FMN from riboflavin (ATP route): step 1/1.</text>
</comment>
<dbReference type="GO" id="GO:0008531">
    <property type="term" value="F:riboflavin kinase activity"/>
    <property type="evidence" value="ECO:0007669"/>
    <property type="project" value="UniProtKB-UniRule"/>
</dbReference>
<evidence type="ECO:0000256" key="13">
    <source>
        <dbReference type="ARBA" id="ARBA00049494"/>
    </source>
</evidence>
<dbReference type="SUPFAM" id="SSF82114">
    <property type="entry name" value="Riboflavin kinase-like"/>
    <property type="match status" value="1"/>
</dbReference>
<keyword evidence="4 14" id="KW-0288">FMN</keyword>